<dbReference type="GO" id="GO:0016788">
    <property type="term" value="F:hydrolase activity, acting on ester bonds"/>
    <property type="evidence" value="ECO:0007669"/>
    <property type="project" value="InterPro"/>
</dbReference>
<dbReference type="PROSITE" id="PS51347">
    <property type="entry name" value="PHOSPHOTRIESTERASE_2"/>
    <property type="match status" value="1"/>
</dbReference>
<feature type="binding site" evidence="3">
    <location>
        <position position="185"/>
    </location>
    <ligand>
        <name>a divalent metal cation</name>
        <dbReference type="ChEBI" id="CHEBI:60240"/>
        <label>2</label>
    </ligand>
</feature>
<feature type="binding site" evidence="3">
    <location>
        <position position="213"/>
    </location>
    <ligand>
        <name>a divalent metal cation</name>
        <dbReference type="ChEBI" id="CHEBI:60240"/>
        <label>2</label>
    </ligand>
</feature>
<evidence type="ECO:0000313" key="7">
    <source>
        <dbReference type="Proteomes" id="UP000220914"/>
    </source>
</evidence>
<feature type="binding site" evidence="3">
    <location>
        <position position="152"/>
    </location>
    <ligand>
        <name>a divalent metal cation</name>
        <dbReference type="ChEBI" id="CHEBI:60240"/>
        <label>2</label>
    </ligand>
</feature>
<comment type="caution">
    <text evidence="4">Lacks conserved residue(s) required for the propagation of feature annotation.</text>
</comment>
<dbReference type="EMBL" id="BLKS01000001">
    <property type="protein sequence ID" value="GFG52381.1"/>
    <property type="molecule type" value="Genomic_DNA"/>
</dbReference>
<evidence type="ECO:0000256" key="3">
    <source>
        <dbReference type="PIRSR" id="PIRSR601559-52"/>
    </source>
</evidence>
<keyword evidence="2" id="KW-0378">Hydrolase</keyword>
<dbReference type="OrthoDB" id="9795018at2"/>
<protein>
    <submittedName>
        <fullName evidence="5">Aryldialkylphosphatase</fullName>
    </submittedName>
</protein>
<evidence type="ECO:0000313" key="5">
    <source>
        <dbReference type="EMBL" id="GFG52381.1"/>
    </source>
</evidence>
<accession>A0A2A7N0L2</accession>
<evidence type="ECO:0000313" key="8">
    <source>
        <dbReference type="Proteomes" id="UP000465302"/>
    </source>
</evidence>
<dbReference type="Gene3D" id="3.20.20.140">
    <property type="entry name" value="Metal-dependent hydrolases"/>
    <property type="match status" value="1"/>
</dbReference>
<proteinExistence type="inferred from homology"/>
<feature type="binding site" evidence="3">
    <location>
        <position position="37"/>
    </location>
    <ligand>
        <name>a divalent metal cation</name>
        <dbReference type="ChEBI" id="CHEBI:60240"/>
        <label>1</label>
    </ligand>
</feature>
<dbReference type="InterPro" id="IPR032466">
    <property type="entry name" value="Metal_Hydrolase"/>
</dbReference>
<reference evidence="6 7" key="1">
    <citation type="submission" date="2017-10" db="EMBL/GenBank/DDBJ databases">
        <title>The new phylogeny of genus Mycobacterium.</title>
        <authorList>
            <person name="Tortoli E."/>
            <person name="Trovato A."/>
            <person name="Cirillo D.M."/>
        </authorList>
    </citation>
    <scope>NUCLEOTIDE SEQUENCE [LARGE SCALE GENOMIC DNA]</scope>
    <source>
        <strain evidence="6 7">CCUG37673</strain>
    </source>
</reference>
<name>A0A2A7N0L2_MYCAG</name>
<evidence type="ECO:0000256" key="1">
    <source>
        <dbReference type="ARBA" id="ARBA00022723"/>
    </source>
</evidence>
<keyword evidence="7" id="KW-1185">Reference proteome</keyword>
<comment type="caution">
    <text evidence="6">The sequence shown here is derived from an EMBL/GenBank/DDBJ whole genome shotgun (WGS) entry which is preliminary data.</text>
</comment>
<feature type="binding site" evidence="3">
    <location>
        <position position="35"/>
    </location>
    <ligand>
        <name>a divalent metal cation</name>
        <dbReference type="ChEBI" id="CHEBI:60240"/>
        <label>1</label>
    </ligand>
</feature>
<feature type="binding site" evidence="3">
    <location>
        <position position="270"/>
    </location>
    <ligand>
        <name>a divalent metal cation</name>
        <dbReference type="ChEBI" id="CHEBI:60240"/>
        <label>1</label>
    </ligand>
</feature>
<dbReference type="Proteomes" id="UP000220914">
    <property type="component" value="Unassembled WGS sequence"/>
</dbReference>
<dbReference type="Pfam" id="PF02126">
    <property type="entry name" value="PTE"/>
    <property type="match status" value="1"/>
</dbReference>
<evidence type="ECO:0000313" key="6">
    <source>
        <dbReference type="EMBL" id="PEG37360.1"/>
    </source>
</evidence>
<evidence type="ECO:0000256" key="2">
    <source>
        <dbReference type="ARBA" id="ARBA00022801"/>
    </source>
</evidence>
<evidence type="ECO:0000256" key="4">
    <source>
        <dbReference type="PROSITE-ProRule" id="PRU00679"/>
    </source>
</evidence>
<comment type="similarity">
    <text evidence="4">Belongs to the metallo-dependent hydrolases superfamily. Phosphotriesterase family.</text>
</comment>
<dbReference type="InterPro" id="IPR001559">
    <property type="entry name" value="Phosphotriesterase"/>
</dbReference>
<gene>
    <name evidence="6" type="ORF">CQY20_16415</name>
    <name evidence="5" type="ORF">MAGR_38220</name>
</gene>
<dbReference type="PROSITE" id="PS01322">
    <property type="entry name" value="PHOSPHOTRIESTERASE_1"/>
    <property type="match status" value="1"/>
</dbReference>
<feature type="binding site" evidence="3">
    <location>
        <position position="152"/>
    </location>
    <ligand>
        <name>a divalent metal cation</name>
        <dbReference type="ChEBI" id="CHEBI:60240"/>
        <label>1</label>
    </ligand>
</feature>
<dbReference type="PIRSF" id="PIRSF016839">
    <property type="entry name" value="PhP"/>
    <property type="match status" value="1"/>
</dbReference>
<organism evidence="6 7">
    <name type="scientific">Mycolicibacterium agri</name>
    <name type="common">Mycobacterium agri</name>
    <dbReference type="NCBI Taxonomy" id="36811"/>
    <lineage>
        <taxon>Bacteria</taxon>
        <taxon>Bacillati</taxon>
        <taxon>Actinomycetota</taxon>
        <taxon>Actinomycetes</taxon>
        <taxon>Mycobacteriales</taxon>
        <taxon>Mycobacteriaceae</taxon>
        <taxon>Mycolicibacterium</taxon>
    </lineage>
</organism>
<reference evidence="5" key="3">
    <citation type="submission" date="2020-02" db="EMBL/GenBank/DDBJ databases">
        <authorList>
            <person name="Matsumoto Y."/>
            <person name="Motooka D."/>
            <person name="Nakamura S."/>
        </authorList>
    </citation>
    <scope>NUCLEOTIDE SEQUENCE</scope>
    <source>
        <strain evidence="5">JCM 6377</strain>
    </source>
</reference>
<dbReference type="InterPro" id="IPR017947">
    <property type="entry name" value="AryldialkylPase_Zn-BS"/>
</dbReference>
<dbReference type="SUPFAM" id="SSF51556">
    <property type="entry name" value="Metallo-dependent hydrolases"/>
    <property type="match status" value="1"/>
</dbReference>
<dbReference type="EMBL" id="PDCP01000027">
    <property type="protein sequence ID" value="PEG37360.1"/>
    <property type="molecule type" value="Genomic_DNA"/>
</dbReference>
<dbReference type="PANTHER" id="PTHR10819:SF3">
    <property type="entry name" value="PHOSPHOTRIESTERASE-RELATED PROTEIN"/>
    <property type="match status" value="1"/>
</dbReference>
<dbReference type="PANTHER" id="PTHR10819">
    <property type="entry name" value="PHOSPHOTRIESTERASE-RELATED"/>
    <property type="match status" value="1"/>
</dbReference>
<reference evidence="5 8" key="2">
    <citation type="journal article" date="2019" name="Emerg. Microbes Infect.">
        <title>Comprehensive subspecies identification of 175 nontuberculous mycobacteria species based on 7547 genomic profiles.</title>
        <authorList>
            <person name="Matsumoto Y."/>
            <person name="Kinjo T."/>
            <person name="Motooka D."/>
            <person name="Nabeya D."/>
            <person name="Jung N."/>
            <person name="Uechi K."/>
            <person name="Horii T."/>
            <person name="Iida T."/>
            <person name="Fujita J."/>
            <person name="Nakamura S."/>
        </authorList>
    </citation>
    <scope>NUCLEOTIDE SEQUENCE [LARGE SCALE GENOMIC DNA]</scope>
    <source>
        <strain evidence="5 8">JCM 6377</strain>
    </source>
</reference>
<dbReference type="RefSeq" id="WP_097941135.1">
    <property type="nucleotide sequence ID" value="NZ_BLKS01000001.1"/>
</dbReference>
<dbReference type="Proteomes" id="UP000465302">
    <property type="component" value="Unassembled WGS sequence"/>
</dbReference>
<dbReference type="AlphaFoldDB" id="A0A2A7N0L2"/>
<comment type="cofactor">
    <cofactor evidence="3">
        <name>a divalent metal cation</name>
        <dbReference type="ChEBI" id="CHEBI:60240"/>
    </cofactor>
    <text evidence="3">Binds 2 divalent metal cations per subunit.</text>
</comment>
<sequence length="326" mass="36463">MQTGRSGQEVTSMTEHVMTVNGPIAPDELGFTLMHEHLLTRFWHATHRFDLAGMPEDDRYIREELANLTATGCKSLVDVTPVGINRKPAALRDLAERSGIHVVMGCGWYRDHYYPASAEIDRRSVDSLADELVAEIENGADNTDVRPGIVGEIGTEKYWMSPTEERVHRAAARAAARTGLPIMTHSFASDIGLWQLRVLIEEGVDPSRIIIGHADSYRIRSYHEALLKAGVTIEFDTLMWYRPTLFDEALDLFCEYARSGFRDQLLLSMDTCKSEHLTRFGGPGLTGVHNRVLPGLRNRGMTEDDIAAIFVDNPRRLLTVKTGVTV</sequence>
<dbReference type="GO" id="GO:0008270">
    <property type="term" value="F:zinc ion binding"/>
    <property type="evidence" value="ECO:0007669"/>
    <property type="project" value="InterPro"/>
</dbReference>
<keyword evidence="1 3" id="KW-0479">Metal-binding</keyword>